<dbReference type="Proteomes" id="UP000070457">
    <property type="component" value="Unassembled WGS sequence"/>
</dbReference>
<protein>
    <submittedName>
        <fullName evidence="7">Exodeoxyribonuclease 7 large subunit</fullName>
        <ecNumber evidence="7">3.1.11.6</ecNumber>
    </submittedName>
</protein>
<evidence type="ECO:0000313" key="7">
    <source>
        <dbReference type="EMBL" id="KXK26398.1"/>
    </source>
</evidence>
<keyword evidence="2" id="KW-0540">Nuclease</keyword>
<dbReference type="GO" id="GO:0006308">
    <property type="term" value="P:DNA catabolic process"/>
    <property type="evidence" value="ECO:0007669"/>
    <property type="project" value="InterPro"/>
</dbReference>
<dbReference type="PANTHER" id="PTHR30008">
    <property type="entry name" value="EXODEOXYRIBONUCLEASE 7 LARGE SUBUNIT"/>
    <property type="match status" value="1"/>
</dbReference>
<keyword evidence="3 7" id="KW-0378">Hydrolase</keyword>
<comment type="caution">
    <text evidence="7">The sequence shown here is derived from an EMBL/GenBank/DDBJ whole genome shotgun (WGS) entry which is preliminary data.</text>
</comment>
<name>A0A136LXL1_9BACT</name>
<gene>
    <name evidence="7" type="primary">xseA_1</name>
    <name evidence="7" type="ORF">TR69_WS6001000401</name>
</gene>
<dbReference type="PATRIC" id="fig|1617426.3.peg.399"/>
<dbReference type="Pfam" id="PF13742">
    <property type="entry name" value="tRNA_anti_2"/>
    <property type="match status" value="1"/>
</dbReference>
<sequence length="226" mass="25022">MQTDAITVAQFNSLIRSQLETIGPMIVEGEIVQMNVTARGGVNIDLKDPKGSALVRVSGYAPTIQGIHTVKEGDSVAVWGTPTLWEEKGLFSIKAFKLMPLGEGALREAYEMLKTKLAAEGLFDEDRKRPLPEYVTRIALITAKGSAAESDFLKILRENEAGLEIDFYPVHVQAGTPNRRSLQHLKQQIPGVMTVLYSRAEEAASRTCLHLMTRCWHGPSLPQKHR</sequence>
<keyword evidence="1" id="KW-0963">Cytoplasm</keyword>
<reference evidence="7 8" key="1">
    <citation type="submission" date="2015-02" db="EMBL/GenBank/DDBJ databases">
        <title>Improved understanding of the partial-nitritation anammox process through 23 genomes representing the majority of the microbial community.</title>
        <authorList>
            <person name="Speth D.R."/>
            <person name="In T Zandt M."/>
            <person name="Guerrero Cruz S."/>
            <person name="Jetten M.S."/>
            <person name="Dutilh B.E."/>
        </authorList>
    </citation>
    <scope>NUCLEOTIDE SEQUENCE [LARGE SCALE GENOMIC DNA]</scope>
    <source>
        <strain evidence="7">OLB20</strain>
    </source>
</reference>
<evidence type="ECO:0000259" key="5">
    <source>
        <dbReference type="Pfam" id="PF02601"/>
    </source>
</evidence>
<dbReference type="GO" id="GO:0008855">
    <property type="term" value="F:exodeoxyribonuclease VII activity"/>
    <property type="evidence" value="ECO:0007669"/>
    <property type="project" value="UniProtKB-EC"/>
</dbReference>
<dbReference type="PANTHER" id="PTHR30008:SF0">
    <property type="entry name" value="EXODEOXYRIBONUCLEASE 7 LARGE SUBUNIT"/>
    <property type="match status" value="1"/>
</dbReference>
<dbReference type="InterPro" id="IPR003753">
    <property type="entry name" value="Exonuc_VII_L"/>
</dbReference>
<dbReference type="Pfam" id="PF02601">
    <property type="entry name" value="Exonuc_VII_L"/>
    <property type="match status" value="1"/>
</dbReference>
<dbReference type="STRING" id="1617426.TR69_WS6001000401"/>
<proteinExistence type="predicted"/>
<dbReference type="GO" id="GO:0009318">
    <property type="term" value="C:exodeoxyribonuclease VII complex"/>
    <property type="evidence" value="ECO:0007669"/>
    <property type="project" value="InterPro"/>
</dbReference>
<organism evidence="7 8">
    <name type="scientific">candidate division WS6 bacterium OLB20</name>
    <dbReference type="NCBI Taxonomy" id="1617426"/>
    <lineage>
        <taxon>Bacteria</taxon>
        <taxon>Candidatus Dojkabacteria</taxon>
    </lineage>
</organism>
<dbReference type="InterPro" id="IPR025824">
    <property type="entry name" value="OB-fold_nuc-bd_dom"/>
</dbReference>
<evidence type="ECO:0000256" key="2">
    <source>
        <dbReference type="ARBA" id="ARBA00022722"/>
    </source>
</evidence>
<dbReference type="EMBL" id="JYNZ01000003">
    <property type="protein sequence ID" value="KXK26398.1"/>
    <property type="molecule type" value="Genomic_DNA"/>
</dbReference>
<dbReference type="InterPro" id="IPR020579">
    <property type="entry name" value="Exonuc_VII_lsu_C"/>
</dbReference>
<evidence type="ECO:0000259" key="6">
    <source>
        <dbReference type="Pfam" id="PF13742"/>
    </source>
</evidence>
<evidence type="ECO:0000256" key="1">
    <source>
        <dbReference type="ARBA" id="ARBA00022490"/>
    </source>
</evidence>
<evidence type="ECO:0000313" key="8">
    <source>
        <dbReference type="Proteomes" id="UP000070457"/>
    </source>
</evidence>
<dbReference type="EC" id="3.1.11.6" evidence="7"/>
<feature type="domain" description="OB-fold nucleic acid binding" evidence="6">
    <location>
        <begin position="6"/>
        <end position="96"/>
    </location>
</feature>
<evidence type="ECO:0000256" key="3">
    <source>
        <dbReference type="ARBA" id="ARBA00022801"/>
    </source>
</evidence>
<keyword evidence="4" id="KW-0269">Exonuclease</keyword>
<feature type="domain" description="Exonuclease VII large subunit C-terminal" evidence="5">
    <location>
        <begin position="122"/>
        <end position="174"/>
    </location>
</feature>
<dbReference type="GO" id="GO:0003676">
    <property type="term" value="F:nucleic acid binding"/>
    <property type="evidence" value="ECO:0007669"/>
    <property type="project" value="InterPro"/>
</dbReference>
<dbReference type="AlphaFoldDB" id="A0A136LXL1"/>
<evidence type="ECO:0000256" key="4">
    <source>
        <dbReference type="ARBA" id="ARBA00022839"/>
    </source>
</evidence>
<accession>A0A136LXL1</accession>